<organism evidence="1 2">
    <name type="scientific">Primorskyibacter sedentarius</name>
    <dbReference type="NCBI Taxonomy" id="745311"/>
    <lineage>
        <taxon>Bacteria</taxon>
        <taxon>Pseudomonadati</taxon>
        <taxon>Pseudomonadota</taxon>
        <taxon>Alphaproteobacteria</taxon>
        <taxon>Rhodobacterales</taxon>
        <taxon>Roseobacteraceae</taxon>
        <taxon>Primorskyibacter</taxon>
    </lineage>
</organism>
<protein>
    <recommendedName>
        <fullName evidence="3">DNA polymerase family A</fullName>
    </recommendedName>
</protein>
<dbReference type="OrthoDB" id="7059994at2"/>
<sequence>MPFDQGTQDNTDLGKALRKAGGAHLSWVATSKGAKEFVQKLFQITEQYELATGKRVRPRNKAQIETFKRCLATWAPALIRHSTNQESRGYLYCLSGQDNLKGTCMTDRGFRSITETWAELGLHEVRKGYQQIGTFEGAEIKMKRWANRYRATDTLLHLAATYGIFPESLKQHFCTDQERFNPIRLRARKTGRGKHETGKIVAFSNTLKVQMLAQDVREYNAYLEDQDIGGIPQPTLRRVFNNGDDTDFDWNKGGRLYAIGPGNYQSLKAVERSKITLNGQPTVELDVRASHLTIVYGLLGAPFDVRKDPYQTPELDRPLAKKIVNAMISKGQPLDKWPRGTKAEYLAETGKPFPKLTGKQASQIVLKYHPCLAELTKAALDWSKIQFIESEVLFAAMRELRDEYDVPTLPVHDSLIVPQENKEVAENVLKHRFFLECGIVPNIQEK</sequence>
<reference evidence="1 2" key="1">
    <citation type="submission" date="2019-03" db="EMBL/GenBank/DDBJ databases">
        <title>Genomic Encyclopedia of Type Strains, Phase IV (KMG-IV): sequencing the most valuable type-strain genomes for metagenomic binning, comparative biology and taxonomic classification.</title>
        <authorList>
            <person name="Goeker M."/>
        </authorList>
    </citation>
    <scope>NUCLEOTIDE SEQUENCE [LARGE SCALE GENOMIC DNA]</scope>
    <source>
        <strain evidence="1 2">DSM 104836</strain>
    </source>
</reference>
<keyword evidence="2" id="KW-1185">Reference proteome</keyword>
<dbReference type="Proteomes" id="UP000295696">
    <property type="component" value="Unassembled WGS sequence"/>
</dbReference>
<name>A0A4R3JNL6_9RHOB</name>
<proteinExistence type="predicted"/>
<comment type="caution">
    <text evidence="1">The sequence shown here is derived from an EMBL/GenBank/DDBJ whole genome shotgun (WGS) entry which is preliminary data.</text>
</comment>
<dbReference type="AlphaFoldDB" id="A0A4R3JNL6"/>
<gene>
    <name evidence="1" type="ORF">EDD52_102463</name>
</gene>
<accession>A0A4R3JNL6</accession>
<evidence type="ECO:0000313" key="2">
    <source>
        <dbReference type="Proteomes" id="UP000295696"/>
    </source>
</evidence>
<evidence type="ECO:0008006" key="3">
    <source>
        <dbReference type="Google" id="ProtNLM"/>
    </source>
</evidence>
<dbReference type="RefSeq" id="WP_132242890.1">
    <property type="nucleotide sequence ID" value="NZ_SLZU01000002.1"/>
</dbReference>
<evidence type="ECO:0000313" key="1">
    <source>
        <dbReference type="EMBL" id="TCS66645.1"/>
    </source>
</evidence>
<dbReference type="EMBL" id="SLZU01000002">
    <property type="protein sequence ID" value="TCS66645.1"/>
    <property type="molecule type" value="Genomic_DNA"/>
</dbReference>